<reference evidence="4 5" key="1">
    <citation type="journal article" date="2014" name="Genome Announc.">
        <title>Draft Genome Sequences of Two Vibrionaceae Species, Vibrio ponticus C121 and Photobacterium aphoticum C119, Isolated as Coral Reef Microbiota.</title>
        <authorList>
            <person name="Al-saari N."/>
            <person name="Meirelles P.M."/>
            <person name="Mino S."/>
            <person name="Suda W."/>
            <person name="Oshima K."/>
            <person name="Hattori M."/>
            <person name="Ohkuma M."/>
            <person name="Thompson F.L."/>
            <person name="Gomez-Gil B."/>
            <person name="Sawabe T."/>
            <person name="Sawabe T."/>
        </authorList>
    </citation>
    <scope>NUCLEOTIDE SEQUENCE [LARGE SCALE GENOMIC DNA]</scope>
    <source>
        <strain evidence="4 5">JCM 19237</strain>
    </source>
</reference>
<dbReference type="Proteomes" id="UP000029227">
    <property type="component" value="Unassembled WGS sequence"/>
</dbReference>
<dbReference type="Gene3D" id="3.20.20.70">
    <property type="entry name" value="Aldolase class I"/>
    <property type="match status" value="1"/>
</dbReference>
<evidence type="ECO:0000313" key="4">
    <source>
        <dbReference type="EMBL" id="GAL04774.1"/>
    </source>
</evidence>
<gene>
    <name evidence="4" type="ORF">JCM19237_4140</name>
</gene>
<dbReference type="InterPro" id="IPR052899">
    <property type="entry name" value="Class-I_DAHP_synthase"/>
</dbReference>
<dbReference type="EC" id="2.5.1.54" evidence="4"/>
<dbReference type="AlphaFoldDB" id="A0A090QSG2"/>
<evidence type="ECO:0000259" key="3">
    <source>
        <dbReference type="Pfam" id="PF18152"/>
    </source>
</evidence>
<dbReference type="SUPFAM" id="SSF51569">
    <property type="entry name" value="Aldolase"/>
    <property type="match status" value="1"/>
</dbReference>
<dbReference type="InterPro" id="IPR013785">
    <property type="entry name" value="Aldolase_TIM"/>
</dbReference>
<keyword evidence="1 4" id="KW-0808">Transferase</keyword>
<accession>A0A090QSG2</accession>
<dbReference type="Pfam" id="PF18152">
    <property type="entry name" value="DAHP_snth_FXD"/>
    <property type="match status" value="1"/>
</dbReference>
<sequence>MIIVLKPTATEADAQAILARIEAAGLKPLYMPGVERIVLGALGDERVLEQLHLDAYPSVENVKPILTKYKMVSREVQAHDTVVRFGNASVGGDKFAVIAGPCSVESEAQLLSVAEVVKQHGAVALRGGAYKPRTSPYDFQGMGVEG</sequence>
<dbReference type="InterPro" id="IPR041071">
    <property type="entry name" value="DAHP_snth_FXD"/>
</dbReference>
<evidence type="ECO:0000256" key="1">
    <source>
        <dbReference type="ARBA" id="ARBA00022679"/>
    </source>
</evidence>
<dbReference type="Gene3D" id="3.30.70.1140">
    <property type="entry name" value="Phospho-2-dehydro-3-deoxyheptonate aldolase, domain 1"/>
    <property type="match status" value="1"/>
</dbReference>
<dbReference type="PANTHER" id="PTHR43018">
    <property type="entry name" value="PHOSPHO-2-DEHYDRO-3-DEOXYHEPTONATE ALDOLASE"/>
    <property type="match status" value="1"/>
</dbReference>
<protein>
    <submittedName>
        <fullName evidence="4">2-keto-3-deoxy-D-arabino-heptulosonate-7-phosphate synthase I beta</fullName>
        <ecNumber evidence="4">2.5.1.54</ecNumber>
    </submittedName>
</protein>
<proteinExistence type="predicted"/>
<dbReference type="Pfam" id="PF00793">
    <property type="entry name" value="DAHP_synth_1"/>
    <property type="match status" value="1"/>
</dbReference>
<comment type="caution">
    <text evidence="4">The sequence shown here is derived from an EMBL/GenBank/DDBJ whole genome shotgun (WGS) entry which is preliminary data.</text>
</comment>
<feature type="domain" description="DAHP synthetase I/KDSA" evidence="2">
    <location>
        <begin position="89"/>
        <end position="146"/>
    </location>
</feature>
<dbReference type="STRING" id="754436.JCM19237_4140"/>
<dbReference type="GO" id="GO:0003849">
    <property type="term" value="F:3-deoxy-7-phosphoheptulonate synthase activity"/>
    <property type="evidence" value="ECO:0007669"/>
    <property type="project" value="UniProtKB-EC"/>
</dbReference>
<evidence type="ECO:0000313" key="5">
    <source>
        <dbReference type="Proteomes" id="UP000029227"/>
    </source>
</evidence>
<name>A0A090QSG2_9GAMM</name>
<dbReference type="EMBL" id="BBMN01000005">
    <property type="protein sequence ID" value="GAL04774.1"/>
    <property type="molecule type" value="Genomic_DNA"/>
</dbReference>
<evidence type="ECO:0000259" key="2">
    <source>
        <dbReference type="Pfam" id="PF00793"/>
    </source>
</evidence>
<feature type="domain" description="DAHP synthase ferredoxin-like" evidence="3">
    <location>
        <begin position="1"/>
        <end position="66"/>
    </location>
</feature>
<dbReference type="PANTHER" id="PTHR43018:SF2">
    <property type="entry name" value="PHOSPHO-2-DEHYDRO-3-DEOXYHEPTONATE ALDOLASE"/>
    <property type="match status" value="1"/>
</dbReference>
<organism evidence="4 5">
    <name type="scientific">Photobacterium aphoticum</name>
    <dbReference type="NCBI Taxonomy" id="754436"/>
    <lineage>
        <taxon>Bacteria</taxon>
        <taxon>Pseudomonadati</taxon>
        <taxon>Pseudomonadota</taxon>
        <taxon>Gammaproteobacteria</taxon>
        <taxon>Vibrionales</taxon>
        <taxon>Vibrionaceae</taxon>
        <taxon>Photobacterium</taxon>
    </lineage>
</organism>
<dbReference type="InterPro" id="IPR006218">
    <property type="entry name" value="DAHP1/KDSA"/>
</dbReference>
<dbReference type="eggNOG" id="COG2876">
    <property type="taxonomic scope" value="Bacteria"/>
</dbReference>